<dbReference type="AlphaFoldDB" id="A0A1S8AU11"/>
<dbReference type="InterPro" id="IPR050921">
    <property type="entry name" value="T4SS_GSP_E_ATPase"/>
</dbReference>
<dbReference type="GO" id="GO:0016887">
    <property type="term" value="F:ATP hydrolysis activity"/>
    <property type="evidence" value="ECO:0007669"/>
    <property type="project" value="InterPro"/>
</dbReference>
<evidence type="ECO:0000259" key="2">
    <source>
        <dbReference type="Pfam" id="PF00437"/>
    </source>
</evidence>
<dbReference type="InterPro" id="IPR027417">
    <property type="entry name" value="P-loop_NTPase"/>
</dbReference>
<comment type="similarity">
    <text evidence="1">Belongs to the GSP E family.</text>
</comment>
<dbReference type="STRING" id="301967.A6E15_03065"/>
<dbReference type="Gene3D" id="3.30.450.380">
    <property type="match status" value="1"/>
</dbReference>
<feature type="domain" description="Bacterial type II secretion system protein E" evidence="2">
    <location>
        <begin position="285"/>
        <end position="546"/>
    </location>
</feature>
<accession>A0A1S8AU11</accession>
<dbReference type="PANTHER" id="PTHR30486">
    <property type="entry name" value="TWITCHING MOTILITY PROTEIN PILT"/>
    <property type="match status" value="1"/>
</dbReference>
<dbReference type="InterPro" id="IPR001482">
    <property type="entry name" value="T2SS/T4SS_dom"/>
</dbReference>
<organism evidence="3 4">
    <name type="scientific">Natrinema saccharevitans</name>
    <dbReference type="NCBI Taxonomy" id="301967"/>
    <lineage>
        <taxon>Archaea</taxon>
        <taxon>Methanobacteriati</taxon>
        <taxon>Methanobacteriota</taxon>
        <taxon>Stenosarchaea group</taxon>
        <taxon>Halobacteria</taxon>
        <taxon>Halobacteriales</taxon>
        <taxon>Natrialbaceae</taxon>
        <taxon>Natrinema</taxon>
    </lineage>
</organism>
<dbReference type="Pfam" id="PF00437">
    <property type="entry name" value="T2SSE"/>
    <property type="match status" value="1"/>
</dbReference>
<gene>
    <name evidence="3" type="ORF">A6E15_03065</name>
</gene>
<evidence type="ECO:0000313" key="3">
    <source>
        <dbReference type="EMBL" id="OLZ40021.1"/>
    </source>
</evidence>
<protein>
    <submittedName>
        <fullName evidence="3">Type II secretion protein</fullName>
    </submittedName>
</protein>
<keyword evidence="4" id="KW-1185">Reference proteome</keyword>
<evidence type="ECO:0000313" key="4">
    <source>
        <dbReference type="Proteomes" id="UP000189370"/>
    </source>
</evidence>
<dbReference type="Proteomes" id="UP000189370">
    <property type="component" value="Unassembled WGS sequence"/>
</dbReference>
<proteinExistence type="inferred from homology"/>
<reference evidence="4" key="1">
    <citation type="submission" date="2016-04" db="EMBL/GenBank/DDBJ databases">
        <authorList>
            <person name="Chen S.-C."/>
            <person name="Lai M.-C."/>
        </authorList>
    </citation>
    <scope>NUCLEOTIDE SEQUENCE [LARGE SCALE GENOMIC DNA]</scope>
    <source>
        <strain evidence="4">AB14</strain>
    </source>
</reference>
<dbReference type="SUPFAM" id="SSF52540">
    <property type="entry name" value="P-loop containing nucleoside triphosphate hydrolases"/>
    <property type="match status" value="1"/>
</dbReference>
<dbReference type="Gene3D" id="3.40.50.300">
    <property type="entry name" value="P-loop containing nucleotide triphosphate hydrolases"/>
    <property type="match status" value="1"/>
</dbReference>
<name>A0A1S8AU11_9EURY</name>
<dbReference type="OrthoDB" id="31341at2157"/>
<dbReference type="PANTHER" id="PTHR30486:SF6">
    <property type="entry name" value="TYPE IV PILUS RETRACTATION ATPASE PILT"/>
    <property type="match status" value="1"/>
</dbReference>
<sequence length="647" mass="68327">MLQNPPGRLRSVVDRVDGTLLDLGGRFDSWGDEPAAQCTCRTASEGETLRIDASDCHGRLESAVPCRRTAIEALTDSEANAIVVRSNGLERRYDDRGVALLGSAGRFVALLGDRADRLASAAARDPLAVGEELRTRVGPIADIGVESGLVAAAERAESYESTLTATVGLTIGQYFVDRSIDEGARLVDARSLPTGSEARIYDRPDETPRYALEVVDTTLSNSDRRLLLAGYEAIAEGVVEGDRAGSRAIEHANGEPANTKLANVLTKHTAGYGILEDLFADPRVTDVFVTSPVSANPIRVVVDGESMPTNVSLTRAGVQALASRVRRTSGRAFSRASPTVDATAALENGTGIRVAGVTEPVADGIAFAFRERPDERFTLPALVANGTMPAAAAALLSVVVERNAAALIAGTRGSGKTTLLGTLLYELPPATRTVLIEDTPELPVETLQSVGRDVQALRTGTGDGPEIDPAEALRTALRLGDGALVVGEIRGEEAGVLYEAMRVGANANAVLGTIHGDGAADVAERVVADLGVEHSSFAATDLIVTVQTHRTPDGRSRRLAAIEEVIDDGDTPRFESLYELEGERAVATGRIDRGESRLINRLAGPTEAYADVRRALTSRTDLLSRLAVEGRTSPRAVTRAYADRTGG</sequence>
<comment type="caution">
    <text evidence="3">The sequence shown here is derived from an EMBL/GenBank/DDBJ whole genome shotgun (WGS) entry which is preliminary data.</text>
</comment>
<dbReference type="RefSeq" id="WP_076143551.1">
    <property type="nucleotide sequence ID" value="NZ_LWLN01000001.1"/>
</dbReference>
<dbReference type="EMBL" id="LWLN01000001">
    <property type="protein sequence ID" value="OLZ40021.1"/>
    <property type="molecule type" value="Genomic_DNA"/>
</dbReference>
<evidence type="ECO:0000256" key="1">
    <source>
        <dbReference type="ARBA" id="ARBA00006611"/>
    </source>
</evidence>